<keyword evidence="7" id="KW-0283">Flagellar rotation</keyword>
<evidence type="ECO:0000256" key="7">
    <source>
        <dbReference type="ARBA" id="ARBA00022779"/>
    </source>
</evidence>
<keyword evidence="5" id="KW-1003">Cell membrane</keyword>
<feature type="domain" description="Flagellar motor switch protein FliN-like C-terminal" evidence="10">
    <location>
        <begin position="285"/>
        <end position="348"/>
    </location>
</feature>
<keyword evidence="8" id="KW-0472">Membrane</keyword>
<evidence type="ECO:0000256" key="2">
    <source>
        <dbReference type="ARBA" id="ARBA00004202"/>
    </source>
</evidence>
<dbReference type="AlphaFoldDB" id="A0A170PTA6"/>
<dbReference type="InterPro" id="IPR001543">
    <property type="entry name" value="FliN-like_C"/>
</dbReference>
<dbReference type="Gene3D" id="3.40.1550.10">
    <property type="entry name" value="CheC-like"/>
    <property type="match status" value="1"/>
</dbReference>
<evidence type="ECO:0000256" key="1">
    <source>
        <dbReference type="ARBA" id="ARBA00004117"/>
    </source>
</evidence>
<evidence type="ECO:0000259" key="10">
    <source>
        <dbReference type="Pfam" id="PF01052"/>
    </source>
</evidence>
<keyword evidence="9" id="KW-0975">Bacterial flagellum</keyword>
<dbReference type="PANTHER" id="PTHR30034">
    <property type="entry name" value="FLAGELLAR MOTOR SWITCH PROTEIN FLIM"/>
    <property type="match status" value="1"/>
</dbReference>
<evidence type="ECO:0000256" key="6">
    <source>
        <dbReference type="ARBA" id="ARBA00022500"/>
    </source>
</evidence>
<dbReference type="GO" id="GO:0009425">
    <property type="term" value="C:bacterial-type flagellum basal body"/>
    <property type="evidence" value="ECO:0007669"/>
    <property type="project" value="UniProtKB-SubCell"/>
</dbReference>
<sequence length="354" mass="37223">MTNDLPLAADDGWDMSPRREADIMLDMPTTFEPITPDRPIPTSRGVLSAAEIEALLRPNLDDMPEPEPEPVKVTDVDVPNLLKLAPAEPTEITEDARRIASRLTLALRDGCGLKAAALARASARGSFDQGLATECSGRGSAIACYSAPGGEIAAMLVISASLANALIETACGGKPTQGHHRALTPMDAALLEGLVRPLGAALASSLKFSRIETDTEFACALAGPGMTSILDLDVRVDDIKMPARLILAEDDLFDLSSDVPTTRSQQRISREVAPVVGAGAMTAVLTARVATLSVPMSRLANLKPGSTLLLGLPADQPVELLTGGRDGAVVAEGEIGRKGNRMAVRINRRTALLR</sequence>
<organism evidence="11">
    <name type="scientific">hydrothermal vent metagenome</name>
    <dbReference type="NCBI Taxonomy" id="652676"/>
    <lineage>
        <taxon>unclassified sequences</taxon>
        <taxon>metagenomes</taxon>
        <taxon>ecological metagenomes</taxon>
    </lineage>
</organism>
<dbReference type="GO" id="GO:0071978">
    <property type="term" value="P:bacterial-type flagellum-dependent swarming motility"/>
    <property type="evidence" value="ECO:0007669"/>
    <property type="project" value="TreeGrafter"/>
</dbReference>
<keyword evidence="6" id="KW-0145">Chemotaxis</keyword>
<proteinExistence type="inferred from homology"/>
<evidence type="ECO:0000256" key="9">
    <source>
        <dbReference type="ARBA" id="ARBA00023143"/>
    </source>
</evidence>
<dbReference type="SUPFAM" id="SSF101801">
    <property type="entry name" value="Surface presentation of antigens (SPOA)"/>
    <property type="match status" value="1"/>
</dbReference>
<evidence type="ECO:0000256" key="5">
    <source>
        <dbReference type="ARBA" id="ARBA00022475"/>
    </source>
</evidence>
<dbReference type="InterPro" id="IPR028976">
    <property type="entry name" value="CheC-like_sf"/>
</dbReference>
<dbReference type="PANTHER" id="PTHR30034:SF6">
    <property type="entry name" value="YOP PROTEINS TRANSLOCATION PROTEIN Q"/>
    <property type="match status" value="1"/>
</dbReference>
<dbReference type="Pfam" id="PF01052">
    <property type="entry name" value="FliMN_C"/>
    <property type="match status" value="1"/>
</dbReference>
<dbReference type="GO" id="GO:0050918">
    <property type="term" value="P:positive chemotaxis"/>
    <property type="evidence" value="ECO:0007669"/>
    <property type="project" value="TreeGrafter"/>
</dbReference>
<evidence type="ECO:0000313" key="11">
    <source>
        <dbReference type="EMBL" id="CUS56172.1"/>
    </source>
</evidence>
<dbReference type="EMBL" id="CZQD01000019">
    <property type="protein sequence ID" value="CUS56172.1"/>
    <property type="molecule type" value="Genomic_DNA"/>
</dbReference>
<comment type="subcellular location">
    <subcellularLocation>
        <location evidence="1">Bacterial flagellum basal body</location>
    </subcellularLocation>
    <subcellularLocation>
        <location evidence="2">Cell membrane</location>
        <topology evidence="2">Peripheral membrane protein</topology>
    </subcellularLocation>
</comment>
<evidence type="ECO:0000256" key="3">
    <source>
        <dbReference type="ARBA" id="ARBA00011049"/>
    </source>
</evidence>
<evidence type="ECO:0000256" key="8">
    <source>
        <dbReference type="ARBA" id="ARBA00023136"/>
    </source>
</evidence>
<gene>
    <name evidence="11" type="ORF">MGWOODY_Hyp1965</name>
</gene>
<dbReference type="GO" id="GO:0005886">
    <property type="term" value="C:plasma membrane"/>
    <property type="evidence" value="ECO:0007669"/>
    <property type="project" value="UniProtKB-SubCell"/>
</dbReference>
<reference evidence="11" key="1">
    <citation type="submission" date="2015-10" db="EMBL/GenBank/DDBJ databases">
        <authorList>
            <person name="Gilbert D.G."/>
        </authorList>
    </citation>
    <scope>NUCLEOTIDE SEQUENCE</scope>
</reference>
<protein>
    <recommendedName>
        <fullName evidence="4">Flagellar motor switch protein FliM</fullName>
    </recommendedName>
</protein>
<dbReference type="Gene3D" id="2.30.330.10">
    <property type="entry name" value="SpoA-like"/>
    <property type="match status" value="1"/>
</dbReference>
<accession>A0A170PTA6</accession>
<evidence type="ECO:0000256" key="4">
    <source>
        <dbReference type="ARBA" id="ARBA00021898"/>
    </source>
</evidence>
<name>A0A170PTA6_9ZZZZ</name>
<dbReference type="InterPro" id="IPR036429">
    <property type="entry name" value="SpoA-like_sf"/>
</dbReference>
<comment type="similarity">
    <text evidence="3">Belongs to the FliM family.</text>
</comment>